<dbReference type="Proteomes" id="UP000245474">
    <property type="component" value="Unassembled WGS sequence"/>
</dbReference>
<keyword evidence="2" id="KW-1185">Reference proteome</keyword>
<proteinExistence type="predicted"/>
<protein>
    <submittedName>
        <fullName evidence="1">Uncharacterized protein</fullName>
    </submittedName>
</protein>
<sequence>MASSVLLAGTTAALAHGEAEPGPHGGEIRMPGAFHTEVVAASGALRVYLLDMQFENPQTAESSVEVTVRQQGETHRVECTAAERAFRCPLPDGVSLNAGALEVSAVRGGGQSWDAEYSLPLAFSGG</sequence>
<evidence type="ECO:0000313" key="1">
    <source>
        <dbReference type="EMBL" id="PWG62576.1"/>
    </source>
</evidence>
<dbReference type="AlphaFoldDB" id="A0A2U2N062"/>
<organism evidence="1 2">
    <name type="scientific">Sediminicurvatus halobius</name>
    <dbReference type="NCBI Taxonomy" id="2182432"/>
    <lineage>
        <taxon>Bacteria</taxon>
        <taxon>Pseudomonadati</taxon>
        <taxon>Pseudomonadota</taxon>
        <taxon>Gammaproteobacteria</taxon>
        <taxon>Chromatiales</taxon>
        <taxon>Ectothiorhodospiraceae</taxon>
        <taxon>Sediminicurvatus</taxon>
    </lineage>
</organism>
<comment type="caution">
    <text evidence="1">The sequence shown here is derived from an EMBL/GenBank/DDBJ whole genome shotgun (WGS) entry which is preliminary data.</text>
</comment>
<dbReference type="EMBL" id="QFFI01000017">
    <property type="protein sequence ID" value="PWG62576.1"/>
    <property type="molecule type" value="Genomic_DNA"/>
</dbReference>
<evidence type="ECO:0000313" key="2">
    <source>
        <dbReference type="Proteomes" id="UP000245474"/>
    </source>
</evidence>
<reference evidence="1 2" key="1">
    <citation type="submission" date="2018-05" db="EMBL/GenBank/DDBJ databases">
        <title>Spiribacter halobius sp. nov., a moderately halophilic bacterium isolated from marine solar saltern.</title>
        <authorList>
            <person name="Zheng W.-S."/>
            <person name="Lu D.-C."/>
            <person name="Du Z.-J."/>
        </authorList>
    </citation>
    <scope>NUCLEOTIDE SEQUENCE [LARGE SCALE GENOMIC DNA]</scope>
    <source>
        <strain evidence="1 2">E85</strain>
    </source>
</reference>
<name>A0A2U2N062_9GAMM</name>
<gene>
    <name evidence="1" type="ORF">DEM34_11535</name>
</gene>
<accession>A0A2U2N062</accession>